<accession>A0A401LP91</accession>
<dbReference type="InterPro" id="IPR007450">
    <property type="entry name" value="BamE_dom"/>
</dbReference>
<protein>
    <recommendedName>
        <fullName evidence="3">Outer membrane protein assembly factor BamE domain-containing protein</fullName>
    </recommendedName>
</protein>
<keyword evidence="1" id="KW-0732">Signal</keyword>
<sequence length="108" mass="12303">MIMRNIHAVLLFLVLILSSSCASYYVSGKKVMEVQKGMTQQEVRQLLGKPDYRRFEGDLEEWEFRRDKGTPLTPTPMTIIIQFMDGEVVSMDTFSGYGRSTLPLPPAI</sequence>
<dbReference type="AlphaFoldDB" id="A0A401LP91"/>
<organism evidence="4 5">
    <name type="scientific">Bacteroides faecalis</name>
    <dbReference type="NCBI Taxonomy" id="2447885"/>
    <lineage>
        <taxon>Bacteria</taxon>
        <taxon>Pseudomonadati</taxon>
        <taxon>Bacteroidota</taxon>
        <taxon>Bacteroidia</taxon>
        <taxon>Bacteroidales</taxon>
        <taxon>Bacteroidaceae</taxon>
        <taxon>Bacteroides</taxon>
    </lineage>
</organism>
<reference evidence="4 5" key="1">
    <citation type="submission" date="2018-10" db="EMBL/GenBank/DDBJ databases">
        <title>Draft Genome Sequence of Bacteroides sp. KCTC 15687.</title>
        <authorList>
            <person name="Yu S.Y."/>
            <person name="Kim J.S."/>
            <person name="Oh B.S."/>
            <person name="Park S.H."/>
            <person name="Kang S.W."/>
            <person name="Park J.E."/>
            <person name="Choi S.H."/>
            <person name="Han K.I."/>
            <person name="Lee K.C."/>
            <person name="Eom M.K."/>
            <person name="Suh M.K."/>
            <person name="Lee D.H."/>
            <person name="Yoon H."/>
            <person name="Kim B."/>
            <person name="Yang S.J."/>
            <person name="Lee J.S."/>
            <person name="Lee J.H."/>
        </authorList>
    </citation>
    <scope>NUCLEOTIDE SEQUENCE [LARGE SCALE GENOMIC DNA]</scope>
    <source>
        <strain evidence="4 5">KCTC 15687</strain>
    </source>
</reference>
<evidence type="ECO:0000256" key="1">
    <source>
        <dbReference type="ARBA" id="ARBA00022729"/>
    </source>
</evidence>
<name>A0A401LP91_9BACE</name>
<feature type="domain" description="Outer membrane protein assembly factor BamE" evidence="3">
    <location>
        <begin position="24"/>
        <end position="89"/>
    </location>
</feature>
<evidence type="ECO:0000259" key="3">
    <source>
        <dbReference type="Pfam" id="PF04355"/>
    </source>
</evidence>
<dbReference type="Gene3D" id="3.30.1450.10">
    <property type="match status" value="1"/>
</dbReference>
<gene>
    <name evidence="4" type="ORF">KGMB02408_02260</name>
</gene>
<proteinExistence type="predicted"/>
<dbReference type="PROSITE" id="PS51257">
    <property type="entry name" value="PROKAR_LIPOPROTEIN"/>
    <property type="match status" value="1"/>
</dbReference>
<keyword evidence="2" id="KW-0472">Membrane</keyword>
<dbReference type="GO" id="GO:0019867">
    <property type="term" value="C:outer membrane"/>
    <property type="evidence" value="ECO:0007669"/>
    <property type="project" value="InterPro"/>
</dbReference>
<evidence type="ECO:0000313" key="5">
    <source>
        <dbReference type="Proteomes" id="UP000288079"/>
    </source>
</evidence>
<dbReference type="Pfam" id="PF04355">
    <property type="entry name" value="BamE"/>
    <property type="match status" value="1"/>
</dbReference>
<evidence type="ECO:0000313" key="4">
    <source>
        <dbReference type="EMBL" id="GCB33281.1"/>
    </source>
</evidence>
<comment type="caution">
    <text evidence="4">The sequence shown here is derived from an EMBL/GenBank/DDBJ whole genome shotgun (WGS) entry which is preliminary data.</text>
</comment>
<dbReference type="Proteomes" id="UP000288079">
    <property type="component" value="Unassembled WGS sequence"/>
</dbReference>
<dbReference type="InterPro" id="IPR037873">
    <property type="entry name" value="BamE-like"/>
</dbReference>
<keyword evidence="5" id="KW-1185">Reference proteome</keyword>
<dbReference type="EMBL" id="BHWB01000001">
    <property type="protein sequence ID" value="GCB33281.1"/>
    <property type="molecule type" value="Genomic_DNA"/>
</dbReference>
<evidence type="ECO:0000256" key="2">
    <source>
        <dbReference type="ARBA" id="ARBA00023136"/>
    </source>
</evidence>